<dbReference type="EMBL" id="MNPJ01000014">
    <property type="protein sequence ID" value="OQS55035.1"/>
    <property type="molecule type" value="Genomic_DNA"/>
</dbReference>
<feature type="transmembrane region" description="Helical" evidence="6">
    <location>
        <begin position="197"/>
        <end position="216"/>
    </location>
</feature>
<organism evidence="8 9">
    <name type="scientific">Ecytonucleospora hepatopenaei</name>
    <dbReference type="NCBI Taxonomy" id="646526"/>
    <lineage>
        <taxon>Eukaryota</taxon>
        <taxon>Fungi</taxon>
        <taxon>Fungi incertae sedis</taxon>
        <taxon>Microsporidia</taxon>
        <taxon>Enterocytozoonidae</taxon>
        <taxon>Ecytonucleospora</taxon>
    </lineage>
</organism>
<feature type="transmembrane region" description="Helical" evidence="6">
    <location>
        <begin position="166"/>
        <end position="185"/>
    </location>
</feature>
<sequence>MYIELLIISTCSLGLSILFAFLPQAELITIKPVTTDLKYKPSTIPFWALALIDITIPLLVIFVVFIHQRHENKWSFIKLSLLFLYSSMLMTLFITEFLKFLVCKQRPDYNDRQQLILKAKAENKHLNAWYLKKESSRSFPSGDTSASFCYLLPVPYLLSKEKIHKFIVILSFVILVAWGSTIGYLRVYNNKHDISDIGWGIDVGILSSIIVTYIFSIKRTKLNHLRNYPPKN</sequence>
<comment type="subcellular location">
    <subcellularLocation>
        <location evidence="1">Membrane</location>
        <topology evidence="1">Multi-pass membrane protein</topology>
    </subcellularLocation>
</comment>
<dbReference type="VEuPathDB" id="MicrosporidiaDB:EHP00_2184"/>
<dbReference type="AlphaFoldDB" id="A0A1W0E701"/>
<proteinExistence type="inferred from homology"/>
<protein>
    <recommendedName>
        <fullName evidence="7">Phosphatidic acid phosphatase type 2/haloperoxidase domain-containing protein</fullName>
    </recommendedName>
</protein>
<keyword evidence="9" id="KW-1185">Reference proteome</keyword>
<evidence type="ECO:0000313" key="9">
    <source>
        <dbReference type="Proteomes" id="UP000192758"/>
    </source>
</evidence>
<name>A0A1W0E701_9MICR</name>
<dbReference type="OrthoDB" id="8907274at2759"/>
<keyword evidence="5 6" id="KW-0472">Membrane</keyword>
<evidence type="ECO:0000256" key="4">
    <source>
        <dbReference type="ARBA" id="ARBA00022989"/>
    </source>
</evidence>
<dbReference type="STRING" id="646526.A0A1W0E701"/>
<dbReference type="InterPro" id="IPR000326">
    <property type="entry name" value="PAP2/HPO"/>
</dbReference>
<evidence type="ECO:0000259" key="7">
    <source>
        <dbReference type="SMART" id="SM00014"/>
    </source>
</evidence>
<evidence type="ECO:0000313" key="8">
    <source>
        <dbReference type="EMBL" id="OQS55035.1"/>
    </source>
</evidence>
<evidence type="ECO:0000256" key="5">
    <source>
        <dbReference type="ARBA" id="ARBA00023136"/>
    </source>
</evidence>
<gene>
    <name evidence="8" type="ORF">EHP00_2184</name>
</gene>
<feature type="transmembrane region" description="Helical" evidence="6">
    <location>
        <begin position="79"/>
        <end position="102"/>
    </location>
</feature>
<evidence type="ECO:0000256" key="2">
    <source>
        <dbReference type="ARBA" id="ARBA00008816"/>
    </source>
</evidence>
<accession>A0A1W0E701</accession>
<evidence type="ECO:0000256" key="3">
    <source>
        <dbReference type="ARBA" id="ARBA00022692"/>
    </source>
</evidence>
<dbReference type="GO" id="GO:0006644">
    <property type="term" value="P:phospholipid metabolic process"/>
    <property type="evidence" value="ECO:0007669"/>
    <property type="project" value="InterPro"/>
</dbReference>
<comment type="similarity">
    <text evidence="2">Belongs to the PA-phosphatase related phosphoesterase family.</text>
</comment>
<dbReference type="GO" id="GO:0016020">
    <property type="term" value="C:membrane"/>
    <property type="evidence" value="ECO:0007669"/>
    <property type="project" value="UniProtKB-SubCell"/>
</dbReference>
<keyword evidence="3 6" id="KW-0812">Transmembrane</keyword>
<dbReference type="InterPro" id="IPR036938">
    <property type="entry name" value="PAP2/HPO_sf"/>
</dbReference>
<keyword evidence="4 6" id="KW-1133">Transmembrane helix</keyword>
<dbReference type="Pfam" id="PF01569">
    <property type="entry name" value="PAP2"/>
    <property type="match status" value="1"/>
</dbReference>
<feature type="transmembrane region" description="Helical" evidence="6">
    <location>
        <begin position="46"/>
        <end position="67"/>
    </location>
</feature>
<comment type="caution">
    <text evidence="8">The sequence shown here is derived from an EMBL/GenBank/DDBJ whole genome shotgun (WGS) entry which is preliminary data.</text>
</comment>
<dbReference type="Gene3D" id="1.20.144.10">
    <property type="entry name" value="Phosphatidic acid phosphatase type 2/haloperoxidase"/>
    <property type="match status" value="1"/>
</dbReference>
<feature type="transmembrane region" description="Helical" evidence="6">
    <location>
        <begin position="6"/>
        <end position="25"/>
    </location>
</feature>
<reference evidence="8 9" key="1">
    <citation type="journal article" date="2017" name="Environ. Microbiol.">
        <title>Decay of the glycolytic pathway and adaptation to intranuclear parasitism within Enterocytozoonidae microsporidia.</title>
        <authorList>
            <person name="Wiredu Boakye D."/>
            <person name="Jaroenlak P."/>
            <person name="Prachumwat A."/>
            <person name="Williams T.A."/>
            <person name="Bateman K.S."/>
            <person name="Itsathitphaisarn O."/>
            <person name="Sritunyalucksana K."/>
            <person name="Paszkiewicz K.H."/>
            <person name="Moore K.A."/>
            <person name="Stentiford G.D."/>
            <person name="Williams B.A."/>
        </authorList>
    </citation>
    <scope>NUCLEOTIDE SEQUENCE [LARGE SCALE GENOMIC DNA]</scope>
    <source>
        <strain evidence="8 9">TH1</strain>
    </source>
</reference>
<feature type="domain" description="Phosphatidic acid phosphatase type 2/haloperoxidase" evidence="7">
    <location>
        <begin position="81"/>
        <end position="212"/>
    </location>
</feature>
<dbReference type="SUPFAM" id="SSF48317">
    <property type="entry name" value="Acid phosphatase/Vanadium-dependent haloperoxidase"/>
    <property type="match status" value="1"/>
</dbReference>
<dbReference type="InterPro" id="IPR043216">
    <property type="entry name" value="PAP-like"/>
</dbReference>
<evidence type="ECO:0000256" key="1">
    <source>
        <dbReference type="ARBA" id="ARBA00004141"/>
    </source>
</evidence>
<evidence type="ECO:0000256" key="6">
    <source>
        <dbReference type="SAM" id="Phobius"/>
    </source>
</evidence>
<dbReference type="PANTHER" id="PTHR10165">
    <property type="entry name" value="LIPID PHOSPHATE PHOSPHATASE"/>
    <property type="match status" value="1"/>
</dbReference>
<dbReference type="SMART" id="SM00014">
    <property type="entry name" value="acidPPc"/>
    <property type="match status" value="1"/>
</dbReference>
<dbReference type="Proteomes" id="UP000192758">
    <property type="component" value="Unassembled WGS sequence"/>
</dbReference>